<evidence type="ECO:0000256" key="8">
    <source>
        <dbReference type="SAM" id="Phobius"/>
    </source>
</evidence>
<comment type="subcellular location">
    <subcellularLocation>
        <location evidence="1">Cell membrane</location>
        <topology evidence="1">Multi-pass membrane protein</topology>
    </subcellularLocation>
</comment>
<dbReference type="EMBL" id="LCFP01000005">
    <property type="protein sequence ID" value="KKS97737.1"/>
    <property type="molecule type" value="Genomic_DNA"/>
</dbReference>
<evidence type="ECO:0000313" key="10">
    <source>
        <dbReference type="EMBL" id="KKS97737.1"/>
    </source>
</evidence>
<keyword evidence="4" id="KW-0808">Transferase</keyword>
<dbReference type="AlphaFoldDB" id="A0A0G1DJI6"/>
<feature type="transmembrane region" description="Helical" evidence="8">
    <location>
        <begin position="106"/>
        <end position="125"/>
    </location>
</feature>
<feature type="domain" description="Glycosyltransferase RgtA/B/C/D-like" evidence="9">
    <location>
        <begin position="60"/>
        <end position="217"/>
    </location>
</feature>
<keyword evidence="2" id="KW-1003">Cell membrane</keyword>
<organism evidence="10 11">
    <name type="scientific">Candidatus Gottesmanbacteria bacterium GW2011_GWA2_43_14</name>
    <dbReference type="NCBI Taxonomy" id="1618443"/>
    <lineage>
        <taxon>Bacteria</taxon>
        <taxon>Candidatus Gottesmaniibacteriota</taxon>
    </lineage>
</organism>
<evidence type="ECO:0000256" key="3">
    <source>
        <dbReference type="ARBA" id="ARBA00022676"/>
    </source>
</evidence>
<dbReference type="Pfam" id="PF13231">
    <property type="entry name" value="PMT_2"/>
    <property type="match status" value="1"/>
</dbReference>
<evidence type="ECO:0000256" key="6">
    <source>
        <dbReference type="ARBA" id="ARBA00022989"/>
    </source>
</evidence>
<sequence length="508" mass="58100">MKKCLLLLIPAVFLLGLFIRLYQIRILPGEWYGDISNVHEYVMEIKNLDWPFYFLQSPGPFYHYLIFPLTVLFQHRGYETYKLASIVVSLIGLGSVYLMAGELAGRKIALLTILMMTFSLWYLVWSRLGNSQIVIPMIVSLTFWFYLRFLKKLNVRDLLLGGFISSLGWYTYPQTFILPVFYFCVVFYGFIKNKANRQWRQLKLLALLLFTAFIPFVMIVIKQTGGGDQNFSAEGYVGRKVLPLFQMEAGNLIYKTMANLGKTMLMLHYRGDGTFRVNITGRPMLDGVSGLLFLVGLVYLFRRRRSAFWLILAILPALSLPSLSPVLPDAEIPNSARTIALTPFVYLISASGLYAVFTAVKRKSTGFSLGLATGAIFWIAFSNLSNYFRDYKRGLPENNLAPSQIIADYLDGKVPAAYRLNFAECCWGDYGQPEPKGIYYSLRKPRLADYLKLTENCRDIRKFPAVVVARRDEEFRQKFNSCPASKSEAVYSPDGLFIANLYFLEDIY</sequence>
<feature type="transmembrane region" description="Helical" evidence="8">
    <location>
        <begin position="132"/>
        <end position="149"/>
    </location>
</feature>
<dbReference type="GO" id="GO:0009103">
    <property type="term" value="P:lipopolysaccharide biosynthetic process"/>
    <property type="evidence" value="ECO:0007669"/>
    <property type="project" value="UniProtKB-ARBA"/>
</dbReference>
<feature type="transmembrane region" description="Helical" evidence="8">
    <location>
        <begin position="284"/>
        <end position="301"/>
    </location>
</feature>
<dbReference type="STRING" id="1618443.UV73_C0005G0014"/>
<feature type="transmembrane region" description="Helical" evidence="8">
    <location>
        <begin position="308"/>
        <end position="327"/>
    </location>
</feature>
<feature type="transmembrane region" description="Helical" evidence="8">
    <location>
        <begin position="80"/>
        <end position="100"/>
    </location>
</feature>
<name>A0A0G1DJI6_9BACT</name>
<keyword evidence="3" id="KW-0328">Glycosyltransferase</keyword>
<evidence type="ECO:0000313" key="11">
    <source>
        <dbReference type="Proteomes" id="UP000034894"/>
    </source>
</evidence>
<dbReference type="PANTHER" id="PTHR33908">
    <property type="entry name" value="MANNOSYLTRANSFERASE YKCB-RELATED"/>
    <property type="match status" value="1"/>
</dbReference>
<protein>
    <recommendedName>
        <fullName evidence="9">Glycosyltransferase RgtA/B/C/D-like domain-containing protein</fullName>
    </recommendedName>
</protein>
<proteinExistence type="predicted"/>
<evidence type="ECO:0000256" key="5">
    <source>
        <dbReference type="ARBA" id="ARBA00022692"/>
    </source>
</evidence>
<dbReference type="Proteomes" id="UP000034894">
    <property type="component" value="Unassembled WGS sequence"/>
</dbReference>
<feature type="transmembrane region" description="Helical" evidence="8">
    <location>
        <begin position="339"/>
        <end position="360"/>
    </location>
</feature>
<dbReference type="GO" id="GO:0005886">
    <property type="term" value="C:plasma membrane"/>
    <property type="evidence" value="ECO:0007669"/>
    <property type="project" value="UniProtKB-SubCell"/>
</dbReference>
<dbReference type="InterPro" id="IPR050297">
    <property type="entry name" value="LipidA_mod_glycosyltrf_83"/>
</dbReference>
<evidence type="ECO:0000256" key="7">
    <source>
        <dbReference type="ARBA" id="ARBA00023136"/>
    </source>
</evidence>
<keyword evidence="6 8" id="KW-1133">Transmembrane helix</keyword>
<reference evidence="10 11" key="1">
    <citation type="journal article" date="2015" name="Nature">
        <title>rRNA introns, odd ribosomes, and small enigmatic genomes across a large radiation of phyla.</title>
        <authorList>
            <person name="Brown C.T."/>
            <person name="Hug L.A."/>
            <person name="Thomas B.C."/>
            <person name="Sharon I."/>
            <person name="Castelle C.J."/>
            <person name="Singh A."/>
            <person name="Wilkins M.J."/>
            <person name="Williams K.H."/>
            <person name="Banfield J.F."/>
        </authorList>
    </citation>
    <scope>NUCLEOTIDE SEQUENCE [LARGE SCALE GENOMIC DNA]</scope>
</reference>
<evidence type="ECO:0000256" key="4">
    <source>
        <dbReference type="ARBA" id="ARBA00022679"/>
    </source>
</evidence>
<feature type="transmembrane region" description="Helical" evidence="8">
    <location>
        <begin position="169"/>
        <end position="190"/>
    </location>
</feature>
<keyword evidence="7 8" id="KW-0472">Membrane</keyword>
<evidence type="ECO:0000256" key="2">
    <source>
        <dbReference type="ARBA" id="ARBA00022475"/>
    </source>
</evidence>
<evidence type="ECO:0000259" key="9">
    <source>
        <dbReference type="Pfam" id="PF13231"/>
    </source>
</evidence>
<dbReference type="GO" id="GO:0016763">
    <property type="term" value="F:pentosyltransferase activity"/>
    <property type="evidence" value="ECO:0007669"/>
    <property type="project" value="TreeGrafter"/>
</dbReference>
<feature type="transmembrane region" description="Helical" evidence="8">
    <location>
        <begin position="367"/>
        <end position="388"/>
    </location>
</feature>
<evidence type="ECO:0000256" key="1">
    <source>
        <dbReference type="ARBA" id="ARBA00004651"/>
    </source>
</evidence>
<dbReference type="PANTHER" id="PTHR33908:SF11">
    <property type="entry name" value="MEMBRANE PROTEIN"/>
    <property type="match status" value="1"/>
</dbReference>
<gene>
    <name evidence="10" type="ORF">UV73_C0005G0014</name>
</gene>
<feature type="transmembrane region" description="Helical" evidence="8">
    <location>
        <begin position="52"/>
        <end position="73"/>
    </location>
</feature>
<accession>A0A0G1DJI6</accession>
<comment type="caution">
    <text evidence="10">The sequence shown here is derived from an EMBL/GenBank/DDBJ whole genome shotgun (WGS) entry which is preliminary data.</text>
</comment>
<feature type="transmembrane region" description="Helical" evidence="8">
    <location>
        <begin position="202"/>
        <end position="221"/>
    </location>
</feature>
<keyword evidence="5 8" id="KW-0812">Transmembrane</keyword>
<dbReference type="InterPro" id="IPR038731">
    <property type="entry name" value="RgtA/B/C-like"/>
</dbReference>